<dbReference type="EMBL" id="CAUYUJ010021376">
    <property type="protein sequence ID" value="CAK0904230.1"/>
    <property type="molecule type" value="Genomic_DNA"/>
</dbReference>
<evidence type="ECO:0000313" key="2">
    <source>
        <dbReference type="Proteomes" id="UP001189429"/>
    </source>
</evidence>
<sequence length="110" mass="12331">MQTWGKDQWEELEVPCGTTDHVMRLGNVPESPDFVQVDAESHDAHILIGIDFTKFSPKLIRWESLPNMEKKDTLLDKLYSHGYVTIKTGVGADPFAVRQDVLFAAVGTTV</sequence>
<reference evidence="1" key="1">
    <citation type="submission" date="2023-10" db="EMBL/GenBank/DDBJ databases">
        <authorList>
            <person name="Chen Y."/>
            <person name="Shah S."/>
            <person name="Dougan E. K."/>
            <person name="Thang M."/>
            <person name="Chan C."/>
        </authorList>
    </citation>
    <scope>NUCLEOTIDE SEQUENCE [LARGE SCALE GENOMIC DNA]</scope>
</reference>
<comment type="caution">
    <text evidence="1">The sequence shown here is derived from an EMBL/GenBank/DDBJ whole genome shotgun (WGS) entry which is preliminary data.</text>
</comment>
<evidence type="ECO:0000313" key="1">
    <source>
        <dbReference type="EMBL" id="CAK0904230.1"/>
    </source>
</evidence>
<accession>A0ABN9Y067</accession>
<name>A0ABN9Y067_9DINO</name>
<gene>
    <name evidence="1" type="ORF">PCOR1329_LOCUS80330</name>
</gene>
<dbReference type="Proteomes" id="UP001189429">
    <property type="component" value="Unassembled WGS sequence"/>
</dbReference>
<keyword evidence="2" id="KW-1185">Reference proteome</keyword>
<proteinExistence type="predicted"/>
<organism evidence="1 2">
    <name type="scientific">Prorocentrum cordatum</name>
    <dbReference type="NCBI Taxonomy" id="2364126"/>
    <lineage>
        <taxon>Eukaryota</taxon>
        <taxon>Sar</taxon>
        <taxon>Alveolata</taxon>
        <taxon>Dinophyceae</taxon>
        <taxon>Prorocentrales</taxon>
        <taxon>Prorocentraceae</taxon>
        <taxon>Prorocentrum</taxon>
    </lineage>
</organism>
<evidence type="ECO:0008006" key="3">
    <source>
        <dbReference type="Google" id="ProtNLM"/>
    </source>
</evidence>
<protein>
    <recommendedName>
        <fullName evidence="3">Methyltransferase FkbM domain-containing protein</fullName>
    </recommendedName>
</protein>